<dbReference type="InterPro" id="IPR009721">
    <property type="entry name" value="O-acyltransferase_WSD1_C"/>
</dbReference>
<evidence type="ECO:0000256" key="4">
    <source>
        <dbReference type="ARBA" id="ARBA00005189"/>
    </source>
</evidence>
<dbReference type="AlphaFoldDB" id="A0AAV0MT79"/>
<proteinExistence type="inferred from homology"/>
<dbReference type="GO" id="GO:0047196">
    <property type="term" value="F:long-chain-alcohol O-fatty-acyltransferase activity"/>
    <property type="evidence" value="ECO:0007669"/>
    <property type="project" value="UniProtKB-EC"/>
</dbReference>
<dbReference type="InterPro" id="IPR004255">
    <property type="entry name" value="O-acyltransferase_WSD1_N"/>
</dbReference>
<dbReference type="Proteomes" id="UP001154282">
    <property type="component" value="Unassembled WGS sequence"/>
</dbReference>
<gene>
    <name evidence="13" type="ORF">LITE_LOCUS30115</name>
</gene>
<dbReference type="Pfam" id="PF06974">
    <property type="entry name" value="WS_DGAT_C"/>
    <property type="match status" value="1"/>
</dbReference>
<keyword evidence="6" id="KW-0256">Endoplasmic reticulum</keyword>
<dbReference type="GO" id="GO:0004144">
    <property type="term" value="F:diacylglycerol O-acyltransferase activity"/>
    <property type="evidence" value="ECO:0007669"/>
    <property type="project" value="UniProtKB-EC"/>
</dbReference>
<evidence type="ECO:0000313" key="14">
    <source>
        <dbReference type="Proteomes" id="UP001154282"/>
    </source>
</evidence>
<comment type="catalytic activity">
    <reaction evidence="9">
        <text>a long chain fatty alcohol + a fatty acyl-CoA = a long-chain alcohol wax ester + CoA</text>
        <dbReference type="Rhea" id="RHEA:38443"/>
        <dbReference type="ChEBI" id="CHEBI:17135"/>
        <dbReference type="ChEBI" id="CHEBI:57287"/>
        <dbReference type="ChEBI" id="CHEBI:77636"/>
        <dbReference type="ChEBI" id="CHEBI:235323"/>
        <dbReference type="EC" id="2.3.1.75"/>
    </reaction>
</comment>
<accession>A0AAV0MT79</accession>
<dbReference type="Pfam" id="PF03007">
    <property type="entry name" value="WS_DGAT_cat"/>
    <property type="match status" value="1"/>
</dbReference>
<dbReference type="EMBL" id="CAMGYJ010000007">
    <property type="protein sequence ID" value="CAI0449296.1"/>
    <property type="molecule type" value="Genomic_DNA"/>
</dbReference>
<dbReference type="GO" id="GO:0019432">
    <property type="term" value="P:triglyceride biosynthetic process"/>
    <property type="evidence" value="ECO:0007669"/>
    <property type="project" value="TreeGrafter"/>
</dbReference>
<comment type="pathway">
    <text evidence="4">Lipid metabolism.</text>
</comment>
<evidence type="ECO:0000256" key="9">
    <source>
        <dbReference type="ARBA" id="ARBA00047604"/>
    </source>
</evidence>
<evidence type="ECO:0000256" key="6">
    <source>
        <dbReference type="ARBA" id="ARBA00022824"/>
    </source>
</evidence>
<organism evidence="13 14">
    <name type="scientific">Linum tenue</name>
    <dbReference type="NCBI Taxonomy" id="586396"/>
    <lineage>
        <taxon>Eukaryota</taxon>
        <taxon>Viridiplantae</taxon>
        <taxon>Streptophyta</taxon>
        <taxon>Embryophyta</taxon>
        <taxon>Tracheophyta</taxon>
        <taxon>Spermatophyta</taxon>
        <taxon>Magnoliopsida</taxon>
        <taxon>eudicotyledons</taxon>
        <taxon>Gunneridae</taxon>
        <taxon>Pentapetalae</taxon>
        <taxon>rosids</taxon>
        <taxon>fabids</taxon>
        <taxon>Malpighiales</taxon>
        <taxon>Linaceae</taxon>
        <taxon>Linum</taxon>
    </lineage>
</organism>
<comment type="similarity">
    <text evidence="8">In the N-terminal section; belongs to the long-chain O-acyltransferase family.</text>
</comment>
<evidence type="ECO:0000256" key="8">
    <source>
        <dbReference type="ARBA" id="ARBA00024360"/>
    </source>
</evidence>
<evidence type="ECO:0000256" key="2">
    <source>
        <dbReference type="ARBA" id="ARBA00004586"/>
    </source>
</evidence>
<evidence type="ECO:0000256" key="7">
    <source>
        <dbReference type="ARBA" id="ARBA00023315"/>
    </source>
</evidence>
<sequence>MMEPQNEPQLPPVSPNGLYFNSSAVSLVILAVLETEQPIKIPPHQLVSLLDTHLLSLHPRFSSVIVSTQQCAIINMVLRWKRAFDYIVYDQVTGRDGEKRWKRVGVNLKDHIKTAVFPQGKSPEYYEGCFNDYLSEISAEQLPVTRPLWEIHLVKYPTPNAAGNVIFKIHHAIGDGYSLMAALLSCFKRSDDPSLPLTLPSHRIRKLSSSSDDGNVGAGKRAAVSRVLAAVLSTASDLWLNFSKTRFLEDDLSPIRSGDPTIGLRPISAATVTFSLDEIKQIKSQLGMTVNDVITGAVFLGTRLYMHGVDPGSDGADTTALVLLNTRMLRSYNSIEEMVKQETNSPWGNHFSFLHVTIPKLTTSTAATSNDSDDALEFVRAASAIIQKKRHSLAVPLTAKLLHLYRKLKGSEAAAGYVYRVMKSTSMLITNMIGPVEKMSMADHHIKGIYFLVSGNPQNVQTTIVSYMGELRVSVAAEKGFIDPNTFKSCVETAFRLIRKSACTASH</sequence>
<evidence type="ECO:0000259" key="11">
    <source>
        <dbReference type="Pfam" id="PF03007"/>
    </source>
</evidence>
<dbReference type="GO" id="GO:0005886">
    <property type="term" value="C:plasma membrane"/>
    <property type="evidence" value="ECO:0007669"/>
    <property type="project" value="UniProtKB-SubCell"/>
</dbReference>
<evidence type="ECO:0000256" key="5">
    <source>
        <dbReference type="ARBA" id="ARBA00022679"/>
    </source>
</evidence>
<evidence type="ECO:0000259" key="12">
    <source>
        <dbReference type="Pfam" id="PF06974"/>
    </source>
</evidence>
<reference evidence="13" key="1">
    <citation type="submission" date="2022-08" db="EMBL/GenBank/DDBJ databases">
        <authorList>
            <person name="Gutierrez-Valencia J."/>
        </authorList>
    </citation>
    <scope>NUCLEOTIDE SEQUENCE</scope>
</reference>
<protein>
    <recommendedName>
        <fullName evidence="15">Diacylglycerol O-acyltransferase</fullName>
    </recommendedName>
</protein>
<keyword evidence="14" id="KW-1185">Reference proteome</keyword>
<keyword evidence="7" id="KW-0012">Acyltransferase</keyword>
<comment type="catalytic activity">
    <reaction evidence="10">
        <text>an acyl-CoA + a 1,2-diacyl-sn-glycerol = a triacyl-sn-glycerol + CoA</text>
        <dbReference type="Rhea" id="RHEA:10868"/>
        <dbReference type="ChEBI" id="CHEBI:17815"/>
        <dbReference type="ChEBI" id="CHEBI:57287"/>
        <dbReference type="ChEBI" id="CHEBI:58342"/>
        <dbReference type="ChEBI" id="CHEBI:64615"/>
        <dbReference type="EC" id="2.3.1.20"/>
    </reaction>
</comment>
<keyword evidence="5" id="KW-0808">Transferase</keyword>
<dbReference type="GO" id="GO:0005789">
    <property type="term" value="C:endoplasmic reticulum membrane"/>
    <property type="evidence" value="ECO:0007669"/>
    <property type="project" value="UniProtKB-SubCell"/>
</dbReference>
<dbReference type="PANTHER" id="PTHR31650:SF34">
    <property type="entry name" value="O-ACYLTRANSFERASE WSD1-LIKE ISOFORM X1"/>
    <property type="match status" value="1"/>
</dbReference>
<evidence type="ECO:0000256" key="10">
    <source>
        <dbReference type="ARBA" id="ARBA00048109"/>
    </source>
</evidence>
<dbReference type="PANTHER" id="PTHR31650">
    <property type="entry name" value="O-ACYLTRANSFERASE (WSD1-LIKE) FAMILY PROTEIN"/>
    <property type="match status" value="1"/>
</dbReference>
<comment type="pathway">
    <text evidence="3">Glycerolipid metabolism; triacylglycerol biosynthesis.</text>
</comment>
<evidence type="ECO:0008006" key="15">
    <source>
        <dbReference type="Google" id="ProtNLM"/>
    </source>
</evidence>
<evidence type="ECO:0000256" key="3">
    <source>
        <dbReference type="ARBA" id="ARBA00004771"/>
    </source>
</evidence>
<feature type="domain" description="O-acyltransferase WSD1-like N-terminal" evidence="11">
    <location>
        <begin position="98"/>
        <end position="294"/>
    </location>
</feature>
<evidence type="ECO:0000256" key="1">
    <source>
        <dbReference type="ARBA" id="ARBA00004162"/>
    </source>
</evidence>
<dbReference type="InterPro" id="IPR045034">
    <property type="entry name" value="O-acyltransferase_WSD1-like"/>
</dbReference>
<evidence type="ECO:0000313" key="13">
    <source>
        <dbReference type="EMBL" id="CAI0449296.1"/>
    </source>
</evidence>
<feature type="domain" description="O-acyltransferase WSD1 C-terminal" evidence="12">
    <location>
        <begin position="347"/>
        <end position="498"/>
    </location>
</feature>
<comment type="subcellular location">
    <subcellularLocation>
        <location evidence="1">Cell membrane</location>
        <topology evidence="1">Single-pass membrane protein</topology>
    </subcellularLocation>
    <subcellularLocation>
        <location evidence="2">Endoplasmic reticulum membrane</location>
    </subcellularLocation>
</comment>
<name>A0AAV0MT79_9ROSI</name>
<comment type="caution">
    <text evidence="13">The sequence shown here is derived from an EMBL/GenBank/DDBJ whole genome shotgun (WGS) entry which is preliminary data.</text>
</comment>